<gene>
    <name evidence="3" type="ORF">LG368_09535</name>
</gene>
<dbReference type="Gene3D" id="2.40.128.270">
    <property type="match status" value="1"/>
</dbReference>
<dbReference type="InterPro" id="IPR038670">
    <property type="entry name" value="HslJ-like_sf"/>
</dbReference>
<dbReference type="PANTHER" id="PTHR35535">
    <property type="entry name" value="HEAT SHOCK PROTEIN HSLJ"/>
    <property type="match status" value="1"/>
</dbReference>
<dbReference type="EMBL" id="JAJATW010000012">
    <property type="protein sequence ID" value="MCB5162143.1"/>
    <property type="molecule type" value="Genomic_DNA"/>
</dbReference>
<feature type="signal peptide" evidence="1">
    <location>
        <begin position="1"/>
        <end position="26"/>
    </location>
</feature>
<sequence length="153" mass="16550">MDKRALVICLSVAGMALFGCQSQQQATDATLHTPDLQGNWQVEDIDAGGVIDFSQLTVQFPQESRISGYTGCNQYTAALEQNGNQLTVLQPASTRRLCAEAISMQEQRFLAALNAAAKFQQHPNGSLTIFDASGDQRLTLMPITSNVKQADGE</sequence>
<feature type="chain" id="PRO_5040944663" evidence="1">
    <location>
        <begin position="27"/>
        <end position="153"/>
    </location>
</feature>
<evidence type="ECO:0000256" key="1">
    <source>
        <dbReference type="SAM" id="SignalP"/>
    </source>
</evidence>
<feature type="domain" description="DUF306" evidence="2">
    <location>
        <begin position="35"/>
        <end position="140"/>
    </location>
</feature>
<keyword evidence="1" id="KW-0732">Signal</keyword>
<proteinExistence type="predicted"/>
<dbReference type="RefSeq" id="WP_226754492.1">
    <property type="nucleotide sequence ID" value="NZ_JAJATW010000012.1"/>
</dbReference>
<organism evidence="3 4">
    <name type="scientific">Marinomonas algarum</name>
    <dbReference type="NCBI Taxonomy" id="2883105"/>
    <lineage>
        <taxon>Bacteria</taxon>
        <taxon>Pseudomonadati</taxon>
        <taxon>Pseudomonadota</taxon>
        <taxon>Gammaproteobacteria</taxon>
        <taxon>Oceanospirillales</taxon>
        <taxon>Oceanospirillaceae</taxon>
        <taxon>Marinomonas</taxon>
    </lineage>
</organism>
<evidence type="ECO:0000259" key="2">
    <source>
        <dbReference type="Pfam" id="PF03724"/>
    </source>
</evidence>
<protein>
    <submittedName>
        <fullName evidence="3">META domain-containing protein</fullName>
    </submittedName>
</protein>
<evidence type="ECO:0000313" key="3">
    <source>
        <dbReference type="EMBL" id="MCB5162143.1"/>
    </source>
</evidence>
<reference evidence="3" key="1">
    <citation type="submission" date="2021-10" db="EMBL/GenBank/DDBJ databases">
        <title>Marinomonas pontica sp. nov., isolated from the Black Sea.</title>
        <authorList>
            <person name="Zhao L.-H."/>
            <person name="Xue J.-H."/>
        </authorList>
    </citation>
    <scope>NUCLEOTIDE SEQUENCE</scope>
    <source>
        <strain evidence="3">E8</strain>
    </source>
</reference>
<evidence type="ECO:0000313" key="4">
    <source>
        <dbReference type="Proteomes" id="UP001139095"/>
    </source>
</evidence>
<dbReference type="PROSITE" id="PS51257">
    <property type="entry name" value="PROKAR_LIPOPROTEIN"/>
    <property type="match status" value="1"/>
</dbReference>
<dbReference type="Pfam" id="PF03724">
    <property type="entry name" value="META"/>
    <property type="match status" value="1"/>
</dbReference>
<accession>A0A9X1IQK6</accession>
<dbReference type="InterPro" id="IPR053147">
    <property type="entry name" value="Hsp_HslJ-like"/>
</dbReference>
<dbReference type="PANTHER" id="PTHR35535:SF1">
    <property type="entry name" value="HEAT SHOCK PROTEIN HSLJ"/>
    <property type="match status" value="1"/>
</dbReference>
<dbReference type="Proteomes" id="UP001139095">
    <property type="component" value="Unassembled WGS sequence"/>
</dbReference>
<name>A0A9X1IQK6_9GAMM</name>
<comment type="caution">
    <text evidence="3">The sequence shown here is derived from an EMBL/GenBank/DDBJ whole genome shotgun (WGS) entry which is preliminary data.</text>
</comment>
<dbReference type="AlphaFoldDB" id="A0A9X1IQK6"/>
<keyword evidence="4" id="KW-1185">Reference proteome</keyword>
<dbReference type="InterPro" id="IPR005184">
    <property type="entry name" value="DUF306_Meta_HslJ"/>
</dbReference>